<geneLocation type="mitochondrion" evidence="2"/>
<evidence type="ECO:0000256" key="1">
    <source>
        <dbReference type="SAM" id="Phobius"/>
    </source>
</evidence>
<dbReference type="AlphaFoldDB" id="A0A7L9R550"/>
<dbReference type="CTD" id="4509"/>
<keyword evidence="1" id="KW-0812">Transmembrane</keyword>
<organism evidence="2">
    <name type="scientific">Neoasterolepisma foreli</name>
    <dbReference type="NCBI Taxonomy" id="2779710"/>
    <lineage>
        <taxon>Eukaryota</taxon>
        <taxon>Metazoa</taxon>
        <taxon>Ecdysozoa</taxon>
        <taxon>Arthropoda</taxon>
        <taxon>Hexapoda</taxon>
        <taxon>Insecta</taxon>
        <taxon>Zygentoma</taxon>
        <taxon>Lepismatidae</taxon>
        <taxon>Neoasterolepisma</taxon>
    </lineage>
</organism>
<dbReference type="GeneID" id="63359035"/>
<sequence length="53" mass="6724">MPQMYPLNWMMLFLMFITIYIMFLINNYYLYNKEMKNNNKMSSIIINTKTWKW</sequence>
<feature type="transmembrane region" description="Helical" evidence="1">
    <location>
        <begin position="12"/>
        <end position="31"/>
    </location>
</feature>
<accession>A0A7L9R550</accession>
<proteinExistence type="predicted"/>
<keyword evidence="2" id="KW-0496">Mitochondrion</keyword>
<reference evidence="2" key="1">
    <citation type="submission" date="2020-09" db="EMBL/GenBank/DDBJ databases">
        <title>Characterization of the complete mitochondrial genome of Neoasterolepisma foreli (Insecta: Zygentoma, Lepismatidae) and the phylogeny of basal Ectognatha.</title>
        <authorList>
            <person name="Cucini C."/>
            <person name="Carapelli A."/>
            <person name="Gaju-Ricart M."/>
            <person name="Nardi F."/>
        </authorList>
    </citation>
    <scope>NUCLEOTIDE SEQUENCE</scope>
</reference>
<dbReference type="EMBL" id="MT982147">
    <property type="protein sequence ID" value="QOL10504.1"/>
    <property type="molecule type" value="Genomic_DNA"/>
</dbReference>
<keyword evidence="1" id="KW-0472">Membrane</keyword>
<protein>
    <submittedName>
        <fullName evidence="2">ATP synthase F0 subunit 8</fullName>
    </submittedName>
</protein>
<gene>
    <name evidence="2" type="primary">ATP8</name>
</gene>
<name>A0A7L9R550_9INSE</name>
<evidence type="ECO:0000313" key="2">
    <source>
        <dbReference type="EMBL" id="QOL10504.1"/>
    </source>
</evidence>
<keyword evidence="1" id="KW-1133">Transmembrane helix</keyword>
<dbReference type="RefSeq" id="YP_010021576.1">
    <property type="nucleotide sequence ID" value="NC_053634.1"/>
</dbReference>